<sequence>MVVAAVEAALHMEVGAEVNWVVVGEGNTRAAAAVVNDKQVAVEETNKPEVEAASAVEEVVNAAVEAVNAMAEEANDGVEVAENNN</sequence>
<organism evidence="1 2">
    <name type="scientific">Stephania cephalantha</name>
    <dbReference type="NCBI Taxonomy" id="152367"/>
    <lineage>
        <taxon>Eukaryota</taxon>
        <taxon>Viridiplantae</taxon>
        <taxon>Streptophyta</taxon>
        <taxon>Embryophyta</taxon>
        <taxon>Tracheophyta</taxon>
        <taxon>Spermatophyta</taxon>
        <taxon>Magnoliopsida</taxon>
        <taxon>Ranunculales</taxon>
        <taxon>Menispermaceae</taxon>
        <taxon>Menispermoideae</taxon>
        <taxon>Cissampelideae</taxon>
        <taxon>Stephania</taxon>
    </lineage>
</organism>
<evidence type="ECO:0000313" key="2">
    <source>
        <dbReference type="Proteomes" id="UP001419268"/>
    </source>
</evidence>
<keyword evidence="2" id="KW-1185">Reference proteome</keyword>
<gene>
    <name evidence="1" type="ORF">Scep_008241</name>
</gene>
<comment type="caution">
    <text evidence="1">The sequence shown here is derived from an EMBL/GenBank/DDBJ whole genome shotgun (WGS) entry which is preliminary data.</text>
</comment>
<reference evidence="1 2" key="1">
    <citation type="submission" date="2024-01" db="EMBL/GenBank/DDBJ databases">
        <title>Genome assemblies of Stephania.</title>
        <authorList>
            <person name="Yang L."/>
        </authorList>
    </citation>
    <scope>NUCLEOTIDE SEQUENCE [LARGE SCALE GENOMIC DNA]</scope>
    <source>
        <strain evidence="1">JXDWG</strain>
        <tissue evidence="1">Leaf</tissue>
    </source>
</reference>
<name>A0AAP0PNY3_9MAGN</name>
<dbReference type="EMBL" id="JBBNAG010000003">
    <property type="protein sequence ID" value="KAK9149484.1"/>
    <property type="molecule type" value="Genomic_DNA"/>
</dbReference>
<proteinExistence type="predicted"/>
<dbReference type="Proteomes" id="UP001419268">
    <property type="component" value="Unassembled WGS sequence"/>
</dbReference>
<accession>A0AAP0PNY3</accession>
<dbReference type="AlphaFoldDB" id="A0AAP0PNY3"/>
<evidence type="ECO:0000313" key="1">
    <source>
        <dbReference type="EMBL" id="KAK9149484.1"/>
    </source>
</evidence>
<protein>
    <submittedName>
        <fullName evidence="1">Uncharacterized protein</fullName>
    </submittedName>
</protein>